<dbReference type="AlphaFoldDB" id="A0AAC8W0R1"/>
<dbReference type="PROSITE" id="PS50043">
    <property type="entry name" value="HTH_LUXR_2"/>
    <property type="match status" value="1"/>
</dbReference>
<dbReference type="GO" id="GO:0000160">
    <property type="term" value="P:phosphorelay signal transduction system"/>
    <property type="evidence" value="ECO:0007669"/>
    <property type="project" value="InterPro"/>
</dbReference>
<keyword evidence="1" id="KW-0805">Transcription regulation</keyword>
<dbReference type="InterPro" id="IPR001789">
    <property type="entry name" value="Sig_transdc_resp-reg_receiver"/>
</dbReference>
<dbReference type="Gene3D" id="3.40.50.2300">
    <property type="match status" value="1"/>
</dbReference>
<dbReference type="InterPro" id="IPR016032">
    <property type="entry name" value="Sig_transdc_resp-reg_C-effctor"/>
</dbReference>
<dbReference type="Pfam" id="PF00196">
    <property type="entry name" value="GerE"/>
    <property type="match status" value="1"/>
</dbReference>
<evidence type="ECO:0000313" key="7">
    <source>
        <dbReference type="EMBL" id="ALG73024.1"/>
    </source>
</evidence>
<dbReference type="RefSeq" id="WP_045582756.1">
    <property type="nucleotide sequence ID" value="NZ_CP012402.1"/>
</dbReference>
<evidence type="ECO:0000259" key="6">
    <source>
        <dbReference type="PROSITE" id="PS50110"/>
    </source>
</evidence>
<evidence type="ECO:0000256" key="4">
    <source>
        <dbReference type="PROSITE-ProRule" id="PRU00169"/>
    </source>
</evidence>
<dbReference type="Proteomes" id="UP000069935">
    <property type="component" value="Chromosome 2"/>
</dbReference>
<evidence type="ECO:0000259" key="5">
    <source>
        <dbReference type="PROSITE" id="PS50043"/>
    </source>
</evidence>
<protein>
    <submittedName>
        <fullName evidence="7">Nodulation protein NolW</fullName>
    </submittedName>
</protein>
<sequence>MRSKPQAAAPAAPTVIVIDDDEAVREALEDLLDSVGLTVRSFPSVRQYAELCPAVDVGCMVLDVRLPGRSGLDFQAELARSGDSLPVIFISGHADVPMCARAMKAGAFEFLTKPVHHQELLDAIHAAIARHRERRDRERGLVTQRTRFGTLTPREREITLMVVSGLRNKQIADDLGLSEATVKLHRGQAMRKMAARSVVELVRIVDGLVPQAVPQSDRRA</sequence>
<dbReference type="EMBL" id="CP012402">
    <property type="protein sequence ID" value="ALG73024.1"/>
    <property type="molecule type" value="Genomic_DNA"/>
</dbReference>
<evidence type="ECO:0000256" key="2">
    <source>
        <dbReference type="ARBA" id="ARBA00023125"/>
    </source>
</evidence>
<feature type="modified residue" description="4-aspartylphosphate" evidence="4">
    <location>
        <position position="63"/>
    </location>
</feature>
<gene>
    <name evidence="7" type="ORF">AL072_19070</name>
</gene>
<dbReference type="SMART" id="SM00421">
    <property type="entry name" value="HTH_LUXR"/>
    <property type="match status" value="1"/>
</dbReference>
<dbReference type="SUPFAM" id="SSF52172">
    <property type="entry name" value="CheY-like"/>
    <property type="match status" value="1"/>
</dbReference>
<dbReference type="SUPFAM" id="SSF46894">
    <property type="entry name" value="C-terminal effector domain of the bipartite response regulators"/>
    <property type="match status" value="1"/>
</dbReference>
<dbReference type="Pfam" id="PF00072">
    <property type="entry name" value="Response_reg"/>
    <property type="match status" value="1"/>
</dbReference>
<dbReference type="PANTHER" id="PTHR44688:SF16">
    <property type="entry name" value="DNA-BINDING TRANSCRIPTIONAL ACTIVATOR DEVR_DOSR"/>
    <property type="match status" value="1"/>
</dbReference>
<evidence type="ECO:0000256" key="3">
    <source>
        <dbReference type="ARBA" id="ARBA00023163"/>
    </source>
</evidence>
<organism evidence="7 8">
    <name type="scientific">Azospirillum thiophilum</name>
    <dbReference type="NCBI Taxonomy" id="528244"/>
    <lineage>
        <taxon>Bacteria</taxon>
        <taxon>Pseudomonadati</taxon>
        <taxon>Pseudomonadota</taxon>
        <taxon>Alphaproteobacteria</taxon>
        <taxon>Rhodospirillales</taxon>
        <taxon>Azospirillaceae</taxon>
        <taxon>Azospirillum</taxon>
    </lineage>
</organism>
<dbReference type="GO" id="GO:0003677">
    <property type="term" value="F:DNA binding"/>
    <property type="evidence" value="ECO:0007669"/>
    <property type="project" value="UniProtKB-KW"/>
</dbReference>
<dbReference type="PROSITE" id="PS50110">
    <property type="entry name" value="RESPONSE_REGULATORY"/>
    <property type="match status" value="1"/>
</dbReference>
<dbReference type="KEGG" id="ati:AL072_19070"/>
<dbReference type="CDD" id="cd06170">
    <property type="entry name" value="LuxR_C_like"/>
    <property type="match status" value="1"/>
</dbReference>
<dbReference type="InterPro" id="IPR011006">
    <property type="entry name" value="CheY-like_superfamily"/>
</dbReference>
<keyword evidence="4" id="KW-0597">Phosphoprotein</keyword>
<evidence type="ECO:0000313" key="8">
    <source>
        <dbReference type="Proteomes" id="UP000069935"/>
    </source>
</evidence>
<dbReference type="InterPro" id="IPR036388">
    <property type="entry name" value="WH-like_DNA-bd_sf"/>
</dbReference>
<evidence type="ECO:0000256" key="1">
    <source>
        <dbReference type="ARBA" id="ARBA00023015"/>
    </source>
</evidence>
<dbReference type="PANTHER" id="PTHR44688">
    <property type="entry name" value="DNA-BINDING TRANSCRIPTIONAL ACTIVATOR DEVR_DOSR"/>
    <property type="match status" value="1"/>
</dbReference>
<dbReference type="Gene3D" id="1.10.10.10">
    <property type="entry name" value="Winged helix-like DNA-binding domain superfamily/Winged helix DNA-binding domain"/>
    <property type="match status" value="1"/>
</dbReference>
<dbReference type="SMART" id="SM00448">
    <property type="entry name" value="REC"/>
    <property type="match status" value="1"/>
</dbReference>
<dbReference type="InterPro" id="IPR000792">
    <property type="entry name" value="Tscrpt_reg_LuxR_C"/>
</dbReference>
<reference evidence="8" key="1">
    <citation type="submission" date="2015-08" db="EMBL/GenBank/DDBJ databases">
        <title>Complete Genome Sequence of Azospirillum thiophilum BV-S.</title>
        <authorList>
            <person name="Fomenkov A."/>
            <person name="Vincze T."/>
            <person name="Grabovich M."/>
            <person name="Dubinina G."/>
            <person name="Orlova M."/>
            <person name="Belousova E."/>
            <person name="Roberts R.J."/>
        </authorList>
    </citation>
    <scope>NUCLEOTIDE SEQUENCE [LARGE SCALE GENOMIC DNA]</scope>
    <source>
        <strain evidence="8">BV-S</strain>
    </source>
</reference>
<accession>A0AAC8W0R1</accession>
<reference evidence="7 8" key="2">
    <citation type="journal article" date="2016" name="Genome Announc.">
        <title>Complete Genome Sequence of a Strain of Azospirillum thiophilum Isolated from a Sulfide Spring.</title>
        <authorList>
            <person name="Fomenkov A."/>
            <person name="Vincze T."/>
            <person name="Grabovich M."/>
            <person name="Anton B.P."/>
            <person name="Dubinina G."/>
            <person name="Orlova M."/>
            <person name="Belousova E."/>
            <person name="Roberts R.J."/>
        </authorList>
    </citation>
    <scope>NUCLEOTIDE SEQUENCE [LARGE SCALE GENOMIC DNA]</scope>
    <source>
        <strain evidence="7 8">BV-S</strain>
    </source>
</reference>
<dbReference type="GO" id="GO:0006355">
    <property type="term" value="P:regulation of DNA-templated transcription"/>
    <property type="evidence" value="ECO:0007669"/>
    <property type="project" value="InterPro"/>
</dbReference>
<feature type="domain" description="Response regulatory" evidence="6">
    <location>
        <begin position="14"/>
        <end position="128"/>
    </location>
</feature>
<keyword evidence="3" id="KW-0804">Transcription</keyword>
<keyword evidence="8" id="KW-1185">Reference proteome</keyword>
<keyword evidence="2" id="KW-0238">DNA-binding</keyword>
<proteinExistence type="predicted"/>
<name>A0AAC8W0R1_9PROT</name>
<dbReference type="PRINTS" id="PR00038">
    <property type="entry name" value="HTHLUXR"/>
</dbReference>
<feature type="domain" description="HTH luxR-type" evidence="5">
    <location>
        <begin position="144"/>
        <end position="209"/>
    </location>
</feature>